<proteinExistence type="predicted"/>
<evidence type="ECO:0000313" key="1">
    <source>
        <dbReference type="EMBL" id="KAI4302628.1"/>
    </source>
</evidence>
<sequence>MAREGAAVLGVVLVVILACWIPPVASTPSIEINALKAIRSSLIDPLNNLKDWVKSDPCRSNWTGVICHNFTDDLHVTELRLLRKNLTGTIAPEVGLLTYVTVLDFLWNSIGGSIPKEVGNMTSLQILLLSGNNISGPLPDELGNLPNITKFQLDLNYISGPLPASFANLKNIKHFHMNNNSISGQIPPGLHQLPALIHMLLDNNNLSGYLPPELAQAPKLRILQLDNNNFGGSQIPSTYGNMSTLRKLSLRNCNLTGPVPDFSTAPLLLYLDLSLNNLTGGIPANRVNSGVTTINMSFNQLNGSIPPSFSGLPSLQALSLQSNFLTGDIPVIWQNISFLSNSTLKIELQNNALTDINGTLNPPPNVTLLLQGNPVCRKQNIQNIAAYCEAISEVPAPPPPAPVYPDVTCLSQSCPGGYQYVSGAPRPCYCAAPLGVVMRLRSPSISYFPPYQDMFVSYISSNLNLDSYQVAVVPNYIWERGPRLRMIVDFFPQYGDNSGGGGKFNPAEARRIVDGIATFVLPTNDTFGPYDLINFIPGLYADDINLPTPSKGWSKGVTAAVVLGSFACVGVMVLAVVLILYVRRTRRQEQPSRRESLPKVPMKVEGIKGFSFADLEKATNRFDVTVQIGQGGYGKVYKGVLGDGTVVAIKRAEQGSIQGQKEFFTEIEMLSRVHHRNLVSLIGYCDEENEQMLVYEFMPNGSLHSRLSARYSRPLSYAGYLDPEYLMTHKLTEKSDVYSLGVVLLELLTGMPPISHGRNLVREVQQACQSGMMPSFIDRNMGTHPSDSIKKFMELALRCCEDQKISRPSMLEVVRELENLSSALSETDPSASESDSSNPRVTPANPSPLYSRSFIETREFAGSDLIEGHFLIRPYLADRDQQVGGHAINRPGYAVDFIAVGLRGLSFPRLFLSGFLCATTS</sequence>
<dbReference type="EMBL" id="CM042891">
    <property type="protein sequence ID" value="KAI4302628.1"/>
    <property type="molecule type" value="Genomic_DNA"/>
</dbReference>
<protein>
    <submittedName>
        <fullName evidence="1">Uncharacterized protein</fullName>
    </submittedName>
</protein>
<reference evidence="2" key="1">
    <citation type="journal article" date="2023" name="Front. Plant Sci.">
        <title>Chromosomal-level genome assembly of Melastoma candidum provides insights into trichome evolution.</title>
        <authorList>
            <person name="Zhong Y."/>
            <person name="Wu W."/>
            <person name="Sun C."/>
            <person name="Zou P."/>
            <person name="Liu Y."/>
            <person name="Dai S."/>
            <person name="Zhou R."/>
        </authorList>
    </citation>
    <scope>NUCLEOTIDE SEQUENCE [LARGE SCALE GENOMIC DNA]</scope>
</reference>
<name>A0ACB9KZ82_9MYRT</name>
<gene>
    <name evidence="1" type="ORF">MLD38_038350</name>
</gene>
<organism evidence="1 2">
    <name type="scientific">Melastoma candidum</name>
    <dbReference type="NCBI Taxonomy" id="119954"/>
    <lineage>
        <taxon>Eukaryota</taxon>
        <taxon>Viridiplantae</taxon>
        <taxon>Streptophyta</taxon>
        <taxon>Embryophyta</taxon>
        <taxon>Tracheophyta</taxon>
        <taxon>Spermatophyta</taxon>
        <taxon>Magnoliopsida</taxon>
        <taxon>eudicotyledons</taxon>
        <taxon>Gunneridae</taxon>
        <taxon>Pentapetalae</taxon>
        <taxon>rosids</taxon>
        <taxon>malvids</taxon>
        <taxon>Myrtales</taxon>
        <taxon>Melastomataceae</taxon>
        <taxon>Melastomatoideae</taxon>
        <taxon>Melastomateae</taxon>
        <taxon>Melastoma</taxon>
    </lineage>
</organism>
<accession>A0ACB9KZ82</accession>
<comment type="caution">
    <text evidence="1">The sequence shown here is derived from an EMBL/GenBank/DDBJ whole genome shotgun (WGS) entry which is preliminary data.</text>
</comment>
<keyword evidence="2" id="KW-1185">Reference proteome</keyword>
<dbReference type="Proteomes" id="UP001057402">
    <property type="component" value="Chromosome 12"/>
</dbReference>
<evidence type="ECO:0000313" key="2">
    <source>
        <dbReference type="Proteomes" id="UP001057402"/>
    </source>
</evidence>